<evidence type="ECO:0000313" key="1">
    <source>
        <dbReference type="EMBL" id="KAH7157399.1"/>
    </source>
</evidence>
<proteinExistence type="predicted"/>
<gene>
    <name evidence="1" type="ORF">B0J13DRAFT_671222</name>
</gene>
<organism evidence="1 2">
    <name type="scientific">Dactylonectria estremocensis</name>
    <dbReference type="NCBI Taxonomy" id="1079267"/>
    <lineage>
        <taxon>Eukaryota</taxon>
        <taxon>Fungi</taxon>
        <taxon>Dikarya</taxon>
        <taxon>Ascomycota</taxon>
        <taxon>Pezizomycotina</taxon>
        <taxon>Sordariomycetes</taxon>
        <taxon>Hypocreomycetidae</taxon>
        <taxon>Hypocreales</taxon>
        <taxon>Nectriaceae</taxon>
        <taxon>Dactylonectria</taxon>
    </lineage>
</organism>
<sequence>MAIEDALVLGTLLGNLTQHAPSQSIGSLKSRTPSILQAYENLQRGRTTKTVANSQLQGYFNHLPPGEEQYERDADFVSFDAETTESKCPWVDSAFNCETIGRDSEAVAVVEFRRLMADGLFESCWGIEDDDFEIEARLLWKPK</sequence>
<keyword evidence="2" id="KW-1185">Reference proteome</keyword>
<reference evidence="1" key="1">
    <citation type="journal article" date="2021" name="Nat. Commun.">
        <title>Genetic determinants of endophytism in the Arabidopsis root mycobiome.</title>
        <authorList>
            <person name="Mesny F."/>
            <person name="Miyauchi S."/>
            <person name="Thiergart T."/>
            <person name="Pickel B."/>
            <person name="Atanasova L."/>
            <person name="Karlsson M."/>
            <person name="Huettel B."/>
            <person name="Barry K.W."/>
            <person name="Haridas S."/>
            <person name="Chen C."/>
            <person name="Bauer D."/>
            <person name="Andreopoulos W."/>
            <person name="Pangilinan J."/>
            <person name="LaButti K."/>
            <person name="Riley R."/>
            <person name="Lipzen A."/>
            <person name="Clum A."/>
            <person name="Drula E."/>
            <person name="Henrissat B."/>
            <person name="Kohler A."/>
            <person name="Grigoriev I.V."/>
            <person name="Martin F.M."/>
            <person name="Hacquard S."/>
        </authorList>
    </citation>
    <scope>NUCLEOTIDE SEQUENCE</scope>
    <source>
        <strain evidence="1">MPI-CAGE-AT-0021</strain>
    </source>
</reference>
<dbReference type="AlphaFoldDB" id="A0A9P9JEN6"/>
<evidence type="ECO:0000313" key="2">
    <source>
        <dbReference type="Proteomes" id="UP000717696"/>
    </source>
</evidence>
<comment type="caution">
    <text evidence="1">The sequence shown here is derived from an EMBL/GenBank/DDBJ whole genome shotgun (WGS) entry which is preliminary data.</text>
</comment>
<protein>
    <submittedName>
        <fullName evidence="1">Uncharacterized protein</fullName>
    </submittedName>
</protein>
<dbReference type="EMBL" id="JAGMUU010000003">
    <property type="protein sequence ID" value="KAH7157399.1"/>
    <property type="molecule type" value="Genomic_DNA"/>
</dbReference>
<accession>A0A9P9JEN6</accession>
<name>A0A9P9JEN6_9HYPO</name>
<dbReference type="Proteomes" id="UP000717696">
    <property type="component" value="Unassembled WGS sequence"/>
</dbReference>
<dbReference type="OrthoDB" id="16820at2759"/>